<organism evidence="1 2">
    <name type="scientific">Xylanibacter rodentium</name>
    <dbReference type="NCBI Taxonomy" id="2736289"/>
    <lineage>
        <taxon>Bacteria</taxon>
        <taxon>Pseudomonadati</taxon>
        <taxon>Bacteroidota</taxon>
        <taxon>Bacteroidia</taxon>
        <taxon>Bacteroidales</taxon>
        <taxon>Prevotellaceae</taxon>
        <taxon>Xylanibacter</taxon>
    </lineage>
</organism>
<keyword evidence="1" id="KW-0238">DNA-binding</keyword>
<dbReference type="RefSeq" id="WP_172176686.1">
    <property type="nucleotide sequence ID" value="NZ_CASGIA010000001.1"/>
</dbReference>
<evidence type="ECO:0000313" key="1">
    <source>
        <dbReference type="EMBL" id="NPE13120.1"/>
    </source>
</evidence>
<dbReference type="InterPro" id="IPR007351">
    <property type="entry name" value="YjbR"/>
</dbReference>
<accession>A0ABX2AR67</accession>
<sequence>MDIEKAREYCIAKKGCEECFPFDDVTLVFKVMGKMFAVLSLDNPDMIILKCDAVYALELREKYSAVEPAFHFNKKYWNQIWFGSDVPDELLCSLIDHSLDEVVKKFTKKMREEYAGSN</sequence>
<dbReference type="SUPFAM" id="SSF142906">
    <property type="entry name" value="YjbR-like"/>
    <property type="match status" value="1"/>
</dbReference>
<proteinExistence type="predicted"/>
<evidence type="ECO:0000313" key="2">
    <source>
        <dbReference type="Proteomes" id="UP001193734"/>
    </source>
</evidence>
<keyword evidence="2" id="KW-1185">Reference proteome</keyword>
<dbReference type="Proteomes" id="UP001193734">
    <property type="component" value="Unassembled WGS sequence"/>
</dbReference>
<dbReference type="Pfam" id="PF04237">
    <property type="entry name" value="YjbR"/>
    <property type="match status" value="1"/>
</dbReference>
<dbReference type="PANTHER" id="PTHR35145:SF1">
    <property type="entry name" value="CYTOPLASMIC PROTEIN"/>
    <property type="match status" value="1"/>
</dbReference>
<dbReference type="Gene3D" id="3.90.1150.30">
    <property type="match status" value="1"/>
</dbReference>
<dbReference type="GO" id="GO:0003677">
    <property type="term" value="F:DNA binding"/>
    <property type="evidence" value="ECO:0007669"/>
    <property type="project" value="UniProtKB-KW"/>
</dbReference>
<dbReference type="GeneID" id="82156534"/>
<reference evidence="1 2" key="1">
    <citation type="submission" date="2020-05" db="EMBL/GenBank/DDBJ databases">
        <title>Distinct polysaccharide utilization as determinants for interspecies competition between intestinal Prevotella spp.</title>
        <authorList>
            <person name="Galvez E.J.C."/>
            <person name="Iljazovic A."/>
            <person name="Strowig T."/>
        </authorList>
    </citation>
    <scope>NUCLEOTIDE SEQUENCE [LARGE SCALE GENOMIC DNA]</scope>
    <source>
        <strain evidence="1 2">PROD</strain>
    </source>
</reference>
<dbReference type="InterPro" id="IPR038056">
    <property type="entry name" value="YjbR-like_sf"/>
</dbReference>
<dbReference type="PANTHER" id="PTHR35145">
    <property type="entry name" value="CYTOPLASMIC PROTEIN-RELATED"/>
    <property type="match status" value="1"/>
</dbReference>
<protein>
    <submittedName>
        <fullName evidence="1">MmcQ/YjbR family DNA-binding protein</fullName>
    </submittedName>
</protein>
<dbReference type="InterPro" id="IPR058532">
    <property type="entry name" value="YjbR/MT2646/Rv2570-like"/>
</dbReference>
<dbReference type="EMBL" id="JABKKE010000002">
    <property type="protein sequence ID" value="NPE13120.1"/>
    <property type="molecule type" value="Genomic_DNA"/>
</dbReference>
<name>A0ABX2AR67_9BACT</name>
<gene>
    <name evidence="1" type="ORF">HPS55_02030</name>
</gene>
<comment type="caution">
    <text evidence="1">The sequence shown here is derived from an EMBL/GenBank/DDBJ whole genome shotgun (WGS) entry which is preliminary data.</text>
</comment>